<evidence type="ECO:0000256" key="7">
    <source>
        <dbReference type="ARBA" id="ARBA00022692"/>
    </source>
</evidence>
<keyword evidence="11" id="KW-0472">Membrane</keyword>
<protein>
    <recommendedName>
        <fullName evidence="4">N-acetylgalactosaminide beta-1,3-galactosyltransferase</fullName>
        <ecNumber evidence="4">2.4.1.122</ecNumber>
    </recommendedName>
</protein>
<comment type="pathway">
    <text evidence="2">Protein modification; protein glycosylation.</text>
</comment>
<keyword evidence="5" id="KW-0328">Glycosyltransferase</keyword>
<accession>A0AAN7ZLY9</accession>
<comment type="similarity">
    <text evidence="3">Belongs to the glycosyltransferase 31 family. Beta3-Gal-T subfamily.</text>
</comment>
<sequence length="552" mass="64111">MVISRHYLPSLHDSADKVVSQYAPDLHLQRPSVPFEADEEQEEPEQDGTDSDDDASAATTSASKQPIPTASSKLKLRGCPVVPSSADFLVSMKTGATELFAKLPEQLLTTLRCVPNYMIFSDIEQEMGDYHIYSSLEDVSDSYKYNHRDFSFYRRLLDLYAKGQDLSLLQITKQAEGSAWDLDKWKFIPIAHKVYKEQPHVKWYIFLEADSYMAWSNVLEMLALYDPQEPWYLGAPHYYGEVAFAHGGMGYMISNGAMKLLDEIYDHKHIAKWEQKVSESCCGDVELASVLQEAGINITGIPGLYGESLAWFEWDEGRWCEPALSWHHMRAHDVEAIWQFETKLLSGDDSHYVYRDLFHQLVEPHLSDARDDWDNMSRDRIYTGASGRHGDEERRYKHDIVWEDLDEEEREHIWKDLDDDQKERIENDGLHRKDIRWDELSEEEQEAAFSDLSEIEQEAHNSLEQCRAACEDWDECMQYWSSFGRCHLHRTIRLGHYMQSRPSVENEEDLVTNRTVSGWMQDRVRDMKDRAKDCASVADWVKQHAEDEGLLP</sequence>
<dbReference type="Pfam" id="PF02434">
    <property type="entry name" value="Fringe"/>
    <property type="match status" value="1"/>
</dbReference>
<feature type="compositionally biased region" description="Acidic residues" evidence="12">
    <location>
        <begin position="36"/>
        <end position="55"/>
    </location>
</feature>
<evidence type="ECO:0000256" key="2">
    <source>
        <dbReference type="ARBA" id="ARBA00004922"/>
    </source>
</evidence>
<keyword evidence="10" id="KW-1133">Transmembrane helix</keyword>
<keyword evidence="8" id="KW-0547">Nucleotide-binding</keyword>
<comment type="caution">
    <text evidence="14">The sequence shown here is derived from an EMBL/GenBank/DDBJ whole genome shotgun (WGS) entry which is preliminary data.</text>
</comment>
<reference evidence="14" key="1">
    <citation type="submission" date="2023-08" db="EMBL/GenBank/DDBJ databases">
        <title>Black Yeasts Isolated from many extreme environments.</title>
        <authorList>
            <person name="Coleine C."/>
            <person name="Stajich J.E."/>
            <person name="Selbmann L."/>
        </authorList>
    </citation>
    <scope>NUCLEOTIDE SEQUENCE</scope>
    <source>
        <strain evidence="14">CCFEE 5810</strain>
    </source>
</reference>
<keyword evidence="9" id="KW-0735">Signal-anchor</keyword>
<dbReference type="Proteomes" id="UP001310594">
    <property type="component" value="Unassembled WGS sequence"/>
</dbReference>
<evidence type="ECO:0000259" key="13">
    <source>
        <dbReference type="Pfam" id="PF02434"/>
    </source>
</evidence>
<keyword evidence="6" id="KW-0808">Transferase</keyword>
<evidence type="ECO:0000256" key="11">
    <source>
        <dbReference type="ARBA" id="ARBA00023136"/>
    </source>
</evidence>
<organism evidence="14 15">
    <name type="scientific">Elasticomyces elasticus</name>
    <dbReference type="NCBI Taxonomy" id="574655"/>
    <lineage>
        <taxon>Eukaryota</taxon>
        <taxon>Fungi</taxon>
        <taxon>Dikarya</taxon>
        <taxon>Ascomycota</taxon>
        <taxon>Pezizomycotina</taxon>
        <taxon>Dothideomycetes</taxon>
        <taxon>Dothideomycetidae</taxon>
        <taxon>Mycosphaerellales</taxon>
        <taxon>Teratosphaeriaceae</taxon>
        <taxon>Elasticomyces</taxon>
    </lineage>
</organism>
<evidence type="ECO:0000256" key="8">
    <source>
        <dbReference type="ARBA" id="ARBA00022741"/>
    </source>
</evidence>
<dbReference type="Gene3D" id="3.90.550.50">
    <property type="match status" value="1"/>
</dbReference>
<evidence type="ECO:0000256" key="12">
    <source>
        <dbReference type="SAM" id="MobiDB-lite"/>
    </source>
</evidence>
<dbReference type="GO" id="GO:0016020">
    <property type="term" value="C:membrane"/>
    <property type="evidence" value="ECO:0007669"/>
    <property type="project" value="UniProtKB-SubCell"/>
</dbReference>
<dbReference type="EC" id="2.4.1.122" evidence="4"/>
<dbReference type="EMBL" id="JAVRQU010000016">
    <property type="protein sequence ID" value="KAK5694274.1"/>
    <property type="molecule type" value="Genomic_DNA"/>
</dbReference>
<dbReference type="InterPro" id="IPR003378">
    <property type="entry name" value="Fringe-like_glycosylTrfase"/>
</dbReference>
<feature type="domain" description="Fringe-like glycosyltransferase" evidence="13">
    <location>
        <begin position="199"/>
        <end position="302"/>
    </location>
</feature>
<dbReference type="InterPro" id="IPR026050">
    <property type="entry name" value="C1GALT1/C1GALT1_chp1"/>
</dbReference>
<dbReference type="GO" id="GO:0016263">
    <property type="term" value="F:glycoprotein-N-acetylgalactosamine 3-beta-galactosyltransferase activity"/>
    <property type="evidence" value="ECO:0007669"/>
    <property type="project" value="UniProtKB-EC"/>
</dbReference>
<feature type="region of interest" description="Disordered" evidence="12">
    <location>
        <begin position="29"/>
        <end position="71"/>
    </location>
</feature>
<dbReference type="PANTHER" id="PTHR23033:SF47">
    <property type="entry name" value="APPLE DOMAIN-CONTAINING PROTEIN-RELATED"/>
    <property type="match status" value="1"/>
</dbReference>
<dbReference type="PANTHER" id="PTHR23033">
    <property type="entry name" value="BETA1,3-GALACTOSYLTRANSFERASE"/>
    <property type="match status" value="1"/>
</dbReference>
<keyword evidence="7" id="KW-0812">Transmembrane</keyword>
<evidence type="ECO:0000313" key="14">
    <source>
        <dbReference type="EMBL" id="KAK5694274.1"/>
    </source>
</evidence>
<evidence type="ECO:0000256" key="3">
    <source>
        <dbReference type="ARBA" id="ARBA00006462"/>
    </source>
</evidence>
<evidence type="ECO:0000256" key="1">
    <source>
        <dbReference type="ARBA" id="ARBA00004606"/>
    </source>
</evidence>
<evidence type="ECO:0000313" key="15">
    <source>
        <dbReference type="Proteomes" id="UP001310594"/>
    </source>
</evidence>
<comment type="subcellular location">
    <subcellularLocation>
        <location evidence="1">Membrane</location>
        <topology evidence="1">Single-pass type II membrane protein</topology>
    </subcellularLocation>
</comment>
<name>A0AAN7ZLY9_9PEZI</name>
<evidence type="ECO:0000256" key="4">
    <source>
        <dbReference type="ARBA" id="ARBA00012557"/>
    </source>
</evidence>
<evidence type="ECO:0000256" key="9">
    <source>
        <dbReference type="ARBA" id="ARBA00022968"/>
    </source>
</evidence>
<dbReference type="GO" id="GO:0000166">
    <property type="term" value="F:nucleotide binding"/>
    <property type="evidence" value="ECO:0007669"/>
    <property type="project" value="UniProtKB-KW"/>
</dbReference>
<evidence type="ECO:0000256" key="5">
    <source>
        <dbReference type="ARBA" id="ARBA00022676"/>
    </source>
</evidence>
<gene>
    <name evidence="14" type="ORF">LTR97_009896</name>
</gene>
<proteinExistence type="inferred from homology"/>
<evidence type="ECO:0000256" key="6">
    <source>
        <dbReference type="ARBA" id="ARBA00022679"/>
    </source>
</evidence>
<dbReference type="AlphaFoldDB" id="A0AAN7ZLY9"/>
<evidence type="ECO:0000256" key="10">
    <source>
        <dbReference type="ARBA" id="ARBA00022989"/>
    </source>
</evidence>